<proteinExistence type="predicted"/>
<feature type="domain" description="CYTH" evidence="1">
    <location>
        <begin position="3"/>
        <end position="101"/>
    </location>
</feature>
<dbReference type="AlphaFoldDB" id="A0A931WPE6"/>
<evidence type="ECO:0000313" key="2">
    <source>
        <dbReference type="EMBL" id="MBI2096895.1"/>
    </source>
</evidence>
<name>A0A931WPE6_9BACT</name>
<evidence type="ECO:0000259" key="1">
    <source>
        <dbReference type="PROSITE" id="PS51707"/>
    </source>
</evidence>
<dbReference type="InterPro" id="IPR023577">
    <property type="entry name" value="CYTH_domain"/>
</dbReference>
<gene>
    <name evidence="2" type="ORF">HYT40_01940</name>
</gene>
<dbReference type="Gene3D" id="2.40.320.10">
    <property type="entry name" value="Hypothetical Protein Pfu-838710-001"/>
    <property type="match status" value="1"/>
</dbReference>
<dbReference type="PROSITE" id="PS51707">
    <property type="entry name" value="CYTH"/>
    <property type="match status" value="1"/>
</dbReference>
<protein>
    <recommendedName>
        <fullName evidence="1">CYTH domain-containing protein</fullName>
    </recommendedName>
</protein>
<evidence type="ECO:0000313" key="3">
    <source>
        <dbReference type="Proteomes" id="UP000724148"/>
    </source>
</evidence>
<dbReference type="EMBL" id="JACOZA010000049">
    <property type="protein sequence ID" value="MBI2096895.1"/>
    <property type="molecule type" value="Genomic_DNA"/>
</dbReference>
<accession>A0A931WPE6</accession>
<sequence>MKNVEVEISSFVSPAEWDRLRIFFRRRARFVGSHRDATTYFEKNGRLRIRVEPDAAYLVFKSGFMHSPHREEIEISFSKKNAGQLERVLDKMGFPVLIRWF</sequence>
<organism evidence="2 3">
    <name type="scientific">Candidatus Sungiibacteriota bacterium</name>
    <dbReference type="NCBI Taxonomy" id="2750080"/>
    <lineage>
        <taxon>Bacteria</taxon>
        <taxon>Candidatus Sungiibacteriota</taxon>
    </lineage>
</organism>
<dbReference type="Proteomes" id="UP000724148">
    <property type="component" value="Unassembled WGS sequence"/>
</dbReference>
<reference evidence="2" key="1">
    <citation type="submission" date="2020-07" db="EMBL/GenBank/DDBJ databases">
        <title>Huge and variable diversity of episymbiotic CPR bacteria and DPANN archaea in groundwater ecosystems.</title>
        <authorList>
            <person name="He C.Y."/>
            <person name="Keren R."/>
            <person name="Whittaker M."/>
            <person name="Farag I.F."/>
            <person name="Doudna J."/>
            <person name="Cate J.H.D."/>
            <person name="Banfield J.F."/>
        </authorList>
    </citation>
    <scope>NUCLEOTIDE SEQUENCE</scope>
    <source>
        <strain evidence="2">NC_groundwater_193_Ag_S-0.1um_51_7</strain>
    </source>
</reference>
<comment type="caution">
    <text evidence="2">The sequence shown here is derived from an EMBL/GenBank/DDBJ whole genome shotgun (WGS) entry which is preliminary data.</text>
</comment>